<evidence type="ECO:0000256" key="1">
    <source>
        <dbReference type="ARBA" id="ARBA00006525"/>
    </source>
</evidence>
<dbReference type="AlphaFoldDB" id="A0A1G2CTR4"/>
<accession>A0A1G2CTR4</accession>
<dbReference type="EMBL" id="MHLH01000002">
    <property type="protein sequence ID" value="OGZ04766.1"/>
    <property type="molecule type" value="Genomic_DNA"/>
</dbReference>
<proteinExistence type="inferred from homology"/>
<dbReference type="InterPro" id="IPR057666">
    <property type="entry name" value="DrpA_SLOG"/>
</dbReference>
<dbReference type="PANTHER" id="PTHR43022:SF1">
    <property type="entry name" value="PROTEIN SMF"/>
    <property type="match status" value="1"/>
</dbReference>
<comment type="caution">
    <text evidence="3">The sequence shown here is derived from an EMBL/GenBank/DDBJ whole genome shotgun (WGS) entry which is preliminary data.</text>
</comment>
<dbReference type="InterPro" id="IPR003488">
    <property type="entry name" value="DprA"/>
</dbReference>
<comment type="similarity">
    <text evidence="1">Belongs to the DprA/Smf family.</text>
</comment>
<dbReference type="GO" id="GO:0009294">
    <property type="term" value="P:DNA-mediated transformation"/>
    <property type="evidence" value="ECO:0007669"/>
    <property type="project" value="InterPro"/>
</dbReference>
<evidence type="ECO:0000259" key="2">
    <source>
        <dbReference type="Pfam" id="PF02481"/>
    </source>
</evidence>
<organism evidence="3 4">
    <name type="scientific">Candidatus Lloydbacteria bacterium RIFCSPHIGHO2_01_FULL_41_20</name>
    <dbReference type="NCBI Taxonomy" id="1798657"/>
    <lineage>
        <taxon>Bacteria</taxon>
        <taxon>Candidatus Lloydiibacteriota</taxon>
    </lineage>
</organism>
<dbReference type="SUPFAM" id="SSF102405">
    <property type="entry name" value="MCP/YpsA-like"/>
    <property type="match status" value="1"/>
</dbReference>
<feature type="domain" description="Smf/DprA SLOG" evidence="2">
    <location>
        <begin position="15"/>
        <end position="217"/>
    </location>
</feature>
<dbReference type="Proteomes" id="UP000178841">
    <property type="component" value="Unassembled WGS sequence"/>
</dbReference>
<gene>
    <name evidence="3" type="ORF">A2648_02710</name>
</gene>
<name>A0A1G2CTR4_9BACT</name>
<dbReference type="PANTHER" id="PTHR43022">
    <property type="entry name" value="PROTEIN SMF"/>
    <property type="match status" value="1"/>
</dbReference>
<evidence type="ECO:0000313" key="3">
    <source>
        <dbReference type="EMBL" id="OGZ04766.1"/>
    </source>
</evidence>
<dbReference type="Pfam" id="PF02481">
    <property type="entry name" value="DNA_processg_A"/>
    <property type="match status" value="1"/>
</dbReference>
<reference evidence="3 4" key="1">
    <citation type="journal article" date="2016" name="Nat. Commun.">
        <title>Thousands of microbial genomes shed light on interconnected biogeochemical processes in an aquifer system.</title>
        <authorList>
            <person name="Anantharaman K."/>
            <person name="Brown C.T."/>
            <person name="Hug L.A."/>
            <person name="Sharon I."/>
            <person name="Castelle C.J."/>
            <person name="Probst A.J."/>
            <person name="Thomas B.C."/>
            <person name="Singh A."/>
            <person name="Wilkins M.J."/>
            <person name="Karaoz U."/>
            <person name="Brodie E.L."/>
            <person name="Williams K.H."/>
            <person name="Hubbard S.S."/>
            <person name="Banfield J.F."/>
        </authorList>
    </citation>
    <scope>NUCLEOTIDE SEQUENCE [LARGE SCALE GENOMIC DNA]</scope>
</reference>
<protein>
    <submittedName>
        <fullName evidence="3">DNA protecting protein DprA</fullName>
    </submittedName>
</protein>
<dbReference type="Gene3D" id="3.40.50.450">
    <property type="match status" value="1"/>
</dbReference>
<sequence>MELRTIKQNDVGKIFPSLLEIPKPPKQIYYRGKLPDKETILLSVVGSRKYSSYGKDVCEHIIKGLRGYNITIVSGLALGIDSIAHRAALDAGLSTIAVPGSGISDEVIYPRQHFFLAKEIMEKGGALLSEFEPNFRATLYSFPQRNRILAGLSKAVLVIEAEEKSGVLITARLALDYGRDVFVVPGSIFSENTKGAHWLIRQGATPITSALDLLSELGIGVEKTQKSFLGEDMAAEEKAIMEILKQPLTRGEIIESVDIQPEKLNSTLSMLEIKGLIKEEGGYFRRC</sequence>
<dbReference type="STRING" id="1798657.A2648_02710"/>
<dbReference type="NCBIfam" id="TIGR00732">
    <property type="entry name" value="dprA"/>
    <property type="match status" value="1"/>
</dbReference>
<evidence type="ECO:0000313" key="4">
    <source>
        <dbReference type="Proteomes" id="UP000178841"/>
    </source>
</evidence>